<evidence type="ECO:0000313" key="1">
    <source>
        <dbReference type="EMBL" id="KAA8496508.1"/>
    </source>
</evidence>
<dbReference type="Proteomes" id="UP000324585">
    <property type="component" value="Unassembled WGS sequence"/>
</dbReference>
<organism evidence="1 2">
    <name type="scientific">Porphyridium purpureum</name>
    <name type="common">Red alga</name>
    <name type="synonym">Porphyridium cruentum</name>
    <dbReference type="NCBI Taxonomy" id="35688"/>
    <lineage>
        <taxon>Eukaryota</taxon>
        <taxon>Rhodophyta</taxon>
        <taxon>Bangiophyceae</taxon>
        <taxon>Porphyridiales</taxon>
        <taxon>Porphyridiaceae</taxon>
        <taxon>Porphyridium</taxon>
    </lineage>
</organism>
<sequence length="205" mass="22900">MAGMALSRWMYLCGACVGITVWVCVLLPFLPRQADDDSMTRTVSCSRPVFDAGGAMQPHPGRNEFHLLSQREAIQMVRRLRLWPLEPVRWKRRVPPRLDAFVAHPPSELFKSSEGNCEDPEWCTVNMPVLDCLVIARKVRGSLKNPAASPGQDSSTIVSEELPLECQYLRHNDSSAFAADLGRMRSSISLKMTVVETSSAVDQQE</sequence>
<proteinExistence type="predicted"/>
<name>A0A5J4YZL3_PORPP</name>
<protein>
    <submittedName>
        <fullName evidence="1">Uncharacterized protein</fullName>
    </submittedName>
</protein>
<gene>
    <name evidence="1" type="ORF">FVE85_0237</name>
</gene>
<dbReference type="EMBL" id="VRMN01000002">
    <property type="protein sequence ID" value="KAA8496508.1"/>
    <property type="molecule type" value="Genomic_DNA"/>
</dbReference>
<dbReference type="AlphaFoldDB" id="A0A5J4YZL3"/>
<keyword evidence="2" id="KW-1185">Reference proteome</keyword>
<evidence type="ECO:0000313" key="2">
    <source>
        <dbReference type="Proteomes" id="UP000324585"/>
    </source>
</evidence>
<accession>A0A5J4YZL3</accession>
<reference evidence="2" key="1">
    <citation type="journal article" date="2019" name="Nat. Commun.">
        <title>Expansion of phycobilisome linker gene families in mesophilic red algae.</title>
        <authorList>
            <person name="Lee J."/>
            <person name="Kim D."/>
            <person name="Bhattacharya D."/>
            <person name="Yoon H.S."/>
        </authorList>
    </citation>
    <scope>NUCLEOTIDE SEQUENCE [LARGE SCALE GENOMIC DNA]</scope>
    <source>
        <strain evidence="2">CCMP 1328</strain>
    </source>
</reference>
<comment type="caution">
    <text evidence="1">The sequence shown here is derived from an EMBL/GenBank/DDBJ whole genome shotgun (WGS) entry which is preliminary data.</text>
</comment>